<evidence type="ECO:0000256" key="2">
    <source>
        <dbReference type="ARBA" id="ARBA00047899"/>
    </source>
</evidence>
<dbReference type="InterPro" id="IPR008266">
    <property type="entry name" value="Tyr_kinase_AS"/>
</dbReference>
<evidence type="ECO:0000313" key="4">
    <source>
        <dbReference type="EMBL" id="KAL1882080.1"/>
    </source>
</evidence>
<organism evidence="4 5">
    <name type="scientific">Phialemonium thermophilum</name>
    <dbReference type="NCBI Taxonomy" id="223376"/>
    <lineage>
        <taxon>Eukaryota</taxon>
        <taxon>Fungi</taxon>
        <taxon>Dikarya</taxon>
        <taxon>Ascomycota</taxon>
        <taxon>Pezizomycotina</taxon>
        <taxon>Sordariomycetes</taxon>
        <taxon>Sordariomycetidae</taxon>
        <taxon>Cephalothecales</taxon>
        <taxon>Cephalothecaceae</taxon>
        <taxon>Phialemonium</taxon>
    </lineage>
</organism>
<dbReference type="EMBL" id="JAZHXJ010000017">
    <property type="protein sequence ID" value="KAL1882080.1"/>
    <property type="molecule type" value="Genomic_DNA"/>
</dbReference>
<evidence type="ECO:0000256" key="1">
    <source>
        <dbReference type="ARBA" id="ARBA00012513"/>
    </source>
</evidence>
<comment type="catalytic activity">
    <reaction evidence="2">
        <text>L-threonyl-[protein] + ATP = O-phospho-L-threonyl-[protein] + ADP + H(+)</text>
        <dbReference type="Rhea" id="RHEA:46608"/>
        <dbReference type="Rhea" id="RHEA-COMP:11060"/>
        <dbReference type="Rhea" id="RHEA-COMP:11605"/>
        <dbReference type="ChEBI" id="CHEBI:15378"/>
        <dbReference type="ChEBI" id="CHEBI:30013"/>
        <dbReference type="ChEBI" id="CHEBI:30616"/>
        <dbReference type="ChEBI" id="CHEBI:61977"/>
        <dbReference type="ChEBI" id="CHEBI:456216"/>
        <dbReference type="EC" id="2.7.11.1"/>
    </reaction>
</comment>
<keyword evidence="5" id="KW-1185">Reference proteome</keyword>
<proteinExistence type="predicted"/>
<accession>A0ABR3Y2A7</accession>
<protein>
    <recommendedName>
        <fullName evidence="1">non-specific serine/threonine protein kinase</fullName>
        <ecNumber evidence="1">2.7.11.1</ecNumber>
    </recommendedName>
</protein>
<evidence type="ECO:0000256" key="3">
    <source>
        <dbReference type="ARBA" id="ARBA00048679"/>
    </source>
</evidence>
<dbReference type="SUPFAM" id="SSF56112">
    <property type="entry name" value="Protein kinase-like (PK-like)"/>
    <property type="match status" value="1"/>
</dbReference>
<name>A0ABR3Y2A7_9PEZI</name>
<reference evidence="4 5" key="1">
    <citation type="journal article" date="2024" name="Commun. Biol.">
        <title>Comparative genomic analysis of thermophilic fungi reveals convergent evolutionary adaptations and gene losses.</title>
        <authorList>
            <person name="Steindorff A.S."/>
            <person name="Aguilar-Pontes M.V."/>
            <person name="Robinson A.J."/>
            <person name="Andreopoulos B."/>
            <person name="LaButti K."/>
            <person name="Kuo A."/>
            <person name="Mondo S."/>
            <person name="Riley R."/>
            <person name="Otillar R."/>
            <person name="Haridas S."/>
            <person name="Lipzen A."/>
            <person name="Grimwood J."/>
            <person name="Schmutz J."/>
            <person name="Clum A."/>
            <person name="Reid I.D."/>
            <person name="Moisan M.C."/>
            <person name="Butler G."/>
            <person name="Nguyen T.T.M."/>
            <person name="Dewar K."/>
            <person name="Conant G."/>
            <person name="Drula E."/>
            <person name="Henrissat B."/>
            <person name="Hansel C."/>
            <person name="Singer S."/>
            <person name="Hutchinson M.I."/>
            <person name="de Vries R.P."/>
            <person name="Natvig D.O."/>
            <person name="Powell A.J."/>
            <person name="Tsang A."/>
            <person name="Grigoriev I.V."/>
        </authorList>
    </citation>
    <scope>NUCLEOTIDE SEQUENCE [LARGE SCALE GENOMIC DNA]</scope>
    <source>
        <strain evidence="4 5">ATCC 24622</strain>
    </source>
</reference>
<dbReference type="EC" id="2.7.11.1" evidence="1"/>
<dbReference type="PROSITE" id="PS00109">
    <property type="entry name" value="PROTEIN_KINASE_TYR"/>
    <property type="match status" value="1"/>
</dbReference>
<dbReference type="Proteomes" id="UP001586593">
    <property type="component" value="Unassembled WGS sequence"/>
</dbReference>
<sequence length="138" mass="15256">MLNQPTARDASQLDGKFVLTTVHPLATNKSWTLELVDGLRFPHSIDIMYHDIRINNLLLSDDSLRLVIGNLEGYWENGLAPEAAWYSTFPHECGRMESTAALGSYIVEACTLAVLAEKLIVDEIHDRAGQSKSKLGSS</sequence>
<comment type="catalytic activity">
    <reaction evidence="3">
        <text>L-seryl-[protein] + ATP = O-phospho-L-seryl-[protein] + ADP + H(+)</text>
        <dbReference type="Rhea" id="RHEA:17989"/>
        <dbReference type="Rhea" id="RHEA-COMP:9863"/>
        <dbReference type="Rhea" id="RHEA-COMP:11604"/>
        <dbReference type="ChEBI" id="CHEBI:15378"/>
        <dbReference type="ChEBI" id="CHEBI:29999"/>
        <dbReference type="ChEBI" id="CHEBI:30616"/>
        <dbReference type="ChEBI" id="CHEBI:83421"/>
        <dbReference type="ChEBI" id="CHEBI:456216"/>
        <dbReference type="EC" id="2.7.11.1"/>
    </reaction>
</comment>
<dbReference type="InterPro" id="IPR011009">
    <property type="entry name" value="Kinase-like_dom_sf"/>
</dbReference>
<evidence type="ECO:0000313" key="5">
    <source>
        <dbReference type="Proteomes" id="UP001586593"/>
    </source>
</evidence>
<gene>
    <name evidence="4" type="ORF">VTK73DRAFT_2489</name>
</gene>
<comment type="caution">
    <text evidence="4">The sequence shown here is derived from an EMBL/GenBank/DDBJ whole genome shotgun (WGS) entry which is preliminary data.</text>
</comment>